<feature type="domain" description="Mycothiol-dependent maleylpyruvate isomerase metal-binding" evidence="1">
    <location>
        <begin position="13"/>
        <end position="157"/>
    </location>
</feature>
<evidence type="ECO:0000313" key="2">
    <source>
        <dbReference type="EMBL" id="KHD97088.1"/>
    </source>
</evidence>
<dbReference type="RefSeq" id="WP_017833862.1">
    <property type="nucleotide sequence ID" value="NZ_JSUH01000010.1"/>
</dbReference>
<dbReference type="AlphaFoldDB" id="A0A0A6VRX5"/>
<dbReference type="InterPro" id="IPR034660">
    <property type="entry name" value="DinB/YfiT-like"/>
</dbReference>
<sequence>MTSRRSPARADLVRDACAAFGAVLDGLGDDDSWAATGCPGWSVRDLTHHCAMDALRGLVALHTPTTARPDRDAATYWTDWGGDPAGAAEARRHTRVAASMVLDWEPVRALHRETTRALVHAAQHCGDGAVRTQGHVLRVEDLLSTLAVEATVHHLDLIQHLDGSPGPAVDGLAEVRRVLTDLWEREPLEHWSDEHFARVGTGRAELTAQERAELGAHADLLPLFS</sequence>
<dbReference type="SUPFAM" id="SSF109854">
    <property type="entry name" value="DinB/YfiT-like putative metalloenzymes"/>
    <property type="match status" value="1"/>
</dbReference>
<reference evidence="2 3" key="1">
    <citation type="journal article" date="2003" name="Int. J. Syst. Evol. Microbiol.">
        <title>Kocuria polaris sp. nov., an orange-pigmented psychrophilic bacterium isolated from an Antarctic cyanobacterial mat sample.</title>
        <authorList>
            <person name="Reddy G.S."/>
            <person name="Prakash J.S."/>
            <person name="Prabahar V."/>
            <person name="Matsumoto G.I."/>
            <person name="Stackebrandt E."/>
            <person name="Shivaji S."/>
        </authorList>
    </citation>
    <scope>NUCLEOTIDE SEQUENCE [LARGE SCALE GENOMIC DNA]</scope>
    <source>
        <strain evidence="2 3">CMS 76or</strain>
    </source>
</reference>
<comment type="caution">
    <text evidence="2">The sequence shown here is derived from an EMBL/GenBank/DDBJ whole genome shotgun (WGS) entry which is preliminary data.</text>
</comment>
<evidence type="ECO:0000313" key="3">
    <source>
        <dbReference type="Proteomes" id="UP000030466"/>
    </source>
</evidence>
<dbReference type="Pfam" id="PF11716">
    <property type="entry name" value="MDMPI_N"/>
    <property type="match status" value="1"/>
</dbReference>
<evidence type="ECO:0000259" key="1">
    <source>
        <dbReference type="Pfam" id="PF11716"/>
    </source>
</evidence>
<gene>
    <name evidence="2" type="ORF">GY22_11900</name>
</gene>
<protein>
    <recommendedName>
        <fullName evidence="1">Mycothiol-dependent maleylpyruvate isomerase metal-binding domain-containing protein</fullName>
    </recommendedName>
</protein>
<dbReference type="Gene3D" id="1.20.120.450">
    <property type="entry name" value="dinb family like domain"/>
    <property type="match status" value="1"/>
</dbReference>
<dbReference type="EMBL" id="JSUH01000010">
    <property type="protein sequence ID" value="KHD97088.1"/>
    <property type="molecule type" value="Genomic_DNA"/>
</dbReference>
<accession>A0A0A6VRX5</accession>
<dbReference type="InterPro" id="IPR024344">
    <property type="entry name" value="MDMPI_metal-binding"/>
</dbReference>
<organism evidence="2 3">
    <name type="scientific">Kocuria rosea subsp. polaris</name>
    <dbReference type="NCBI Taxonomy" id="136273"/>
    <lineage>
        <taxon>Bacteria</taxon>
        <taxon>Bacillati</taxon>
        <taxon>Actinomycetota</taxon>
        <taxon>Actinomycetes</taxon>
        <taxon>Micrococcales</taxon>
        <taxon>Micrococcaceae</taxon>
        <taxon>Kocuria</taxon>
    </lineage>
</organism>
<name>A0A0A6VRX5_KOCRO</name>
<keyword evidence="3" id="KW-1185">Reference proteome</keyword>
<proteinExistence type="predicted"/>
<dbReference type="GO" id="GO:0046872">
    <property type="term" value="F:metal ion binding"/>
    <property type="evidence" value="ECO:0007669"/>
    <property type="project" value="InterPro"/>
</dbReference>
<dbReference type="Proteomes" id="UP000030466">
    <property type="component" value="Unassembled WGS sequence"/>
</dbReference>
<dbReference type="OrthoDB" id="3781681at2"/>